<feature type="coiled-coil region" evidence="1">
    <location>
        <begin position="152"/>
        <end position="216"/>
    </location>
</feature>
<protein>
    <submittedName>
        <fullName evidence="6">DUF4349 domain-containing protein</fullName>
    </submittedName>
</protein>
<evidence type="ECO:0000256" key="1">
    <source>
        <dbReference type="SAM" id="Coils"/>
    </source>
</evidence>
<dbReference type="KEGG" id="lvi:G7068_04590"/>
<accession>A0A6G7XDU3</accession>
<feature type="signal peptide" evidence="4">
    <location>
        <begin position="1"/>
        <end position="24"/>
    </location>
</feature>
<proteinExistence type="predicted"/>
<evidence type="ECO:0000313" key="6">
    <source>
        <dbReference type="EMBL" id="QIK62567.1"/>
    </source>
</evidence>
<dbReference type="Proteomes" id="UP000502677">
    <property type="component" value="Chromosome"/>
</dbReference>
<sequence>MKRHGSLLALVAAALLIAPLSACAANPSSIGDTGGGRPASESTAESGAPLDASQKMTDSAPEAGQSVIQNGDLTIVVADPTKSADRVTAVAEKLGGYVESQTISKASGSDPASASLSLRVPSAKVDEAFDALAEVGNVTSQNRSATDVTAQHVDLKARVAALEDSVTRLKELMSGAATTGELIEAETALSQRQQELDGLKAQLKALEDQVDEATIWVSLTTDSVIPGGPSNFWDGLLAGIASLGAAGAGALVVLGILLPWLVLGGIIALIVIAIVRSRRRAKTRRGEAQPTAIPPAEHTTPTTENM</sequence>
<reference evidence="6 7" key="1">
    <citation type="submission" date="2020-03" db="EMBL/GenBank/DDBJ databases">
        <title>Leucobacter sp. nov., isolated from beetles.</title>
        <authorList>
            <person name="Hyun D.-W."/>
            <person name="Bae J.-W."/>
        </authorList>
    </citation>
    <scope>NUCLEOTIDE SEQUENCE [LARGE SCALE GENOMIC DNA]</scope>
    <source>
        <strain evidence="6 7">HDW9C</strain>
    </source>
</reference>
<feature type="domain" description="DUF4349" evidence="5">
    <location>
        <begin position="66"/>
        <end position="271"/>
    </location>
</feature>
<organism evidence="6 7">
    <name type="scientific">Leucobacter viscericola</name>
    <dbReference type="NCBI Taxonomy" id="2714935"/>
    <lineage>
        <taxon>Bacteria</taxon>
        <taxon>Bacillati</taxon>
        <taxon>Actinomycetota</taxon>
        <taxon>Actinomycetes</taxon>
        <taxon>Micrococcales</taxon>
        <taxon>Microbacteriaceae</taxon>
        <taxon>Leucobacter</taxon>
    </lineage>
</organism>
<keyword evidence="3" id="KW-0472">Membrane</keyword>
<gene>
    <name evidence="6" type="ORF">G7068_04590</name>
</gene>
<dbReference type="RefSeq" id="WP_166289552.1">
    <property type="nucleotide sequence ID" value="NZ_CP049863.1"/>
</dbReference>
<evidence type="ECO:0000256" key="4">
    <source>
        <dbReference type="SAM" id="SignalP"/>
    </source>
</evidence>
<evidence type="ECO:0000256" key="2">
    <source>
        <dbReference type="SAM" id="MobiDB-lite"/>
    </source>
</evidence>
<feature type="region of interest" description="Disordered" evidence="2">
    <location>
        <begin position="29"/>
        <end position="62"/>
    </location>
</feature>
<evidence type="ECO:0000256" key="3">
    <source>
        <dbReference type="SAM" id="Phobius"/>
    </source>
</evidence>
<dbReference type="Pfam" id="PF14257">
    <property type="entry name" value="DUF4349"/>
    <property type="match status" value="1"/>
</dbReference>
<keyword evidence="4" id="KW-0732">Signal</keyword>
<dbReference type="AlphaFoldDB" id="A0A6G7XDU3"/>
<feature type="transmembrane region" description="Helical" evidence="3">
    <location>
        <begin position="250"/>
        <end position="275"/>
    </location>
</feature>
<dbReference type="InterPro" id="IPR025645">
    <property type="entry name" value="DUF4349"/>
</dbReference>
<name>A0A6G7XDU3_9MICO</name>
<keyword evidence="3" id="KW-0812">Transmembrane</keyword>
<keyword evidence="3" id="KW-1133">Transmembrane helix</keyword>
<keyword evidence="7" id="KW-1185">Reference proteome</keyword>
<evidence type="ECO:0000313" key="7">
    <source>
        <dbReference type="Proteomes" id="UP000502677"/>
    </source>
</evidence>
<keyword evidence="1" id="KW-0175">Coiled coil</keyword>
<feature type="region of interest" description="Disordered" evidence="2">
    <location>
        <begin position="284"/>
        <end position="306"/>
    </location>
</feature>
<dbReference type="EMBL" id="CP049863">
    <property type="protein sequence ID" value="QIK62567.1"/>
    <property type="molecule type" value="Genomic_DNA"/>
</dbReference>
<evidence type="ECO:0000259" key="5">
    <source>
        <dbReference type="Pfam" id="PF14257"/>
    </source>
</evidence>
<feature type="chain" id="PRO_5026223893" evidence="4">
    <location>
        <begin position="25"/>
        <end position="306"/>
    </location>
</feature>